<reference evidence="2" key="1">
    <citation type="submission" date="2019-06" db="EMBL/GenBank/DDBJ databases">
        <title>Complete genome of the novel Klebsiella pneumoniae phage Marfa.</title>
        <authorList>
            <person name="Harb L."/>
            <person name="Boeckman J."/>
            <person name="Newkirk H."/>
            <person name="Liu M."/>
            <person name="Gill J."/>
            <person name="Ramsey J."/>
        </authorList>
    </citation>
    <scope>NUCLEOTIDE SEQUENCE [LARGE SCALE GENOMIC DNA]</scope>
</reference>
<organism evidence="1 2">
    <name type="scientific">Klebsiella phage Marfa</name>
    <dbReference type="NCBI Taxonomy" id="2587809"/>
    <lineage>
        <taxon>Viruses</taxon>
        <taxon>Duplodnaviria</taxon>
        <taxon>Heunggongvirae</taxon>
        <taxon>Uroviricota</taxon>
        <taxon>Caudoviricetes</taxon>
        <taxon>Marfavirus</taxon>
        <taxon>Marfavirus marfa</taxon>
    </lineage>
</organism>
<protein>
    <submittedName>
        <fullName evidence="1">Uncharacterized protein</fullName>
    </submittedName>
</protein>
<dbReference type="InterPro" id="IPR027417">
    <property type="entry name" value="P-loop_NTPase"/>
</dbReference>
<accession>A0A4Y5TQR8</accession>
<evidence type="ECO:0000313" key="2">
    <source>
        <dbReference type="Proteomes" id="UP000320940"/>
    </source>
</evidence>
<gene>
    <name evidence="1" type="ORF">CPT_Marfa_041</name>
</gene>
<evidence type="ECO:0000313" key="1">
    <source>
        <dbReference type="EMBL" id="QDB71696.1"/>
    </source>
</evidence>
<proteinExistence type="predicted"/>
<dbReference type="EMBL" id="MN044033">
    <property type="protein sequence ID" value="QDB71696.1"/>
    <property type="molecule type" value="Genomic_DNA"/>
</dbReference>
<dbReference type="Proteomes" id="UP000320940">
    <property type="component" value="Segment"/>
</dbReference>
<name>A0A4Y5TQR8_9CAUD</name>
<sequence>MSPKIIVVDGPDNSGKSTLINKLLNNTNFKLIDFPKKINGKCISIGTDNDKALVETLYKFLDPNFVYILDRGYPSNIVYSGFLRGEMDPFEELKDWEEFKEEFNIIEVILTRNPLDEDFEDDLIKLTKDEFNMTIRQYETHFKNVFKILNHDGKNNLLNVDTVELKRLNGYINYEVSKRNNTKA</sequence>
<keyword evidence="2" id="KW-1185">Reference proteome</keyword>
<dbReference type="SUPFAM" id="SSF52540">
    <property type="entry name" value="P-loop containing nucleoside triphosphate hydrolases"/>
    <property type="match status" value="1"/>
</dbReference>
<dbReference type="Gene3D" id="3.40.50.300">
    <property type="entry name" value="P-loop containing nucleotide triphosphate hydrolases"/>
    <property type="match status" value="1"/>
</dbReference>